<evidence type="ECO:0000256" key="6">
    <source>
        <dbReference type="ARBA" id="ARBA00022741"/>
    </source>
</evidence>
<dbReference type="EMBL" id="BSOJ01000006">
    <property type="protein sequence ID" value="GLR25380.1"/>
    <property type="molecule type" value="Genomic_DNA"/>
</dbReference>
<dbReference type="Gene3D" id="6.10.340.10">
    <property type="match status" value="1"/>
</dbReference>
<dbReference type="CDD" id="cd06225">
    <property type="entry name" value="HAMP"/>
    <property type="match status" value="1"/>
</dbReference>
<keyword evidence="5" id="KW-0808">Transferase</keyword>
<dbReference type="Gene3D" id="3.30.450.20">
    <property type="entry name" value="PAS domain"/>
    <property type="match status" value="1"/>
</dbReference>
<evidence type="ECO:0000256" key="10">
    <source>
        <dbReference type="SAM" id="Coils"/>
    </source>
</evidence>
<name>A0ABQ5YPW0_9BURK</name>
<feature type="transmembrane region" description="Helical" evidence="11">
    <location>
        <begin position="42"/>
        <end position="66"/>
    </location>
</feature>
<dbReference type="Pfam" id="PF02518">
    <property type="entry name" value="HATPase_c"/>
    <property type="match status" value="1"/>
</dbReference>
<feature type="domain" description="HAMP" evidence="13">
    <location>
        <begin position="314"/>
        <end position="366"/>
    </location>
</feature>
<comment type="catalytic activity">
    <reaction evidence="1">
        <text>ATP + protein L-histidine = ADP + protein N-phospho-L-histidine.</text>
        <dbReference type="EC" id="2.7.13.3"/>
    </reaction>
</comment>
<evidence type="ECO:0000259" key="12">
    <source>
        <dbReference type="PROSITE" id="PS50109"/>
    </source>
</evidence>
<feature type="transmembrane region" description="Helical" evidence="11">
    <location>
        <begin position="87"/>
        <end position="109"/>
    </location>
</feature>
<dbReference type="InterPro" id="IPR003661">
    <property type="entry name" value="HisK_dim/P_dom"/>
</dbReference>
<comment type="subcellular location">
    <subcellularLocation>
        <location evidence="2">Membrane</location>
    </subcellularLocation>
</comment>
<sequence>MNPWLENTRWIRYSLSLLAGLGGVFLFLLASASSNTDFFESNYPLLITLNGIIALGLFSIVLLLVVRMVKRYRAGVFGSRLMLRMSLSFALMGLIPGVILYVVSVQFLAKSIDSWFDVRVDGALESGLNLGQSALDSLIGDLSQKAQSISLELSKSTSSQQVLELSRLREAANVQELTLLSETGQVLGNAGGQLDTLIPSLPTQSMLRQSLLTRPFQQIEPDPEDPKNLLRMRVVVPVTPALASFEQGQRYVQILQPVPSGLSQRANAVQSVYRDYQELSLSRSGLRKIYGITLTLALLLTVFVSVAAGFWLSSRLSAPLLWLAEGTKALASGDFKTMQPVNADDELRELTDSFNIMTQQLSEAQRRLQANQAQLAQNHDFLKSLLANLSAGVLVFDHKLRLKMYNAGALRIFDRTLADKTNQTLDDVEGLAGFAMAIRASVADAEGAETSDGTWQKQLEIPRAYDSQTSKSILVRGSKLPGEKAGYVMVCDDITALISAQRTVAWGEVARRLAHEIKNPLTPIQLSAERLQMKLEPKLDEPDLGILNRSTKTIVNQVEALKRMVNDFRDYARLPPADLKTLDLNDVVEDVLALYGVHVDVQDSTDSRFLPKLSENLPPVAGDSSQLRQVIHNLLQNALDACADNPQPLVEVRTEALMSPEAEQTKPLGVKLVIGDNGAGFSPDLLAKAFEPYVTTKTKGTGLGLAIVRKIVDEHKARISLRNRTDGEGDVTGAVVEITFPVTSETAEGETDQIRAA</sequence>
<dbReference type="PANTHER" id="PTHR43065">
    <property type="entry name" value="SENSOR HISTIDINE KINASE"/>
    <property type="match status" value="1"/>
</dbReference>
<dbReference type="EC" id="2.7.13.3" evidence="3"/>
<dbReference type="PROSITE" id="PS50885">
    <property type="entry name" value="HAMP"/>
    <property type="match status" value="1"/>
</dbReference>
<evidence type="ECO:0000256" key="7">
    <source>
        <dbReference type="ARBA" id="ARBA00022777"/>
    </source>
</evidence>
<keyword evidence="11" id="KW-1133">Transmembrane helix</keyword>
<comment type="caution">
    <text evidence="14">The sequence shown here is derived from an EMBL/GenBank/DDBJ whole genome shotgun (WGS) entry which is preliminary data.</text>
</comment>
<dbReference type="Gene3D" id="3.30.565.10">
    <property type="entry name" value="Histidine kinase-like ATPase, C-terminal domain"/>
    <property type="match status" value="1"/>
</dbReference>
<reference evidence="15" key="1">
    <citation type="journal article" date="2019" name="Int. J. Syst. Evol. Microbiol.">
        <title>The Global Catalogue of Microorganisms (GCM) 10K type strain sequencing project: providing services to taxonomists for standard genome sequencing and annotation.</title>
        <authorList>
            <consortium name="The Broad Institute Genomics Platform"/>
            <consortium name="The Broad Institute Genome Sequencing Center for Infectious Disease"/>
            <person name="Wu L."/>
            <person name="Ma J."/>
        </authorList>
    </citation>
    <scope>NUCLEOTIDE SEQUENCE [LARGE SCALE GENOMIC DNA]</scope>
    <source>
        <strain evidence="15">NBRC 105857</strain>
    </source>
</reference>
<dbReference type="Pfam" id="PF00512">
    <property type="entry name" value="HisKA"/>
    <property type="match status" value="1"/>
</dbReference>
<dbReference type="Gene3D" id="1.10.287.130">
    <property type="match status" value="1"/>
</dbReference>
<evidence type="ECO:0000256" key="5">
    <source>
        <dbReference type="ARBA" id="ARBA00022679"/>
    </source>
</evidence>
<feature type="coiled-coil region" evidence="10">
    <location>
        <begin position="347"/>
        <end position="374"/>
    </location>
</feature>
<evidence type="ECO:0000313" key="14">
    <source>
        <dbReference type="EMBL" id="GLR25380.1"/>
    </source>
</evidence>
<keyword evidence="8" id="KW-0067">ATP-binding</keyword>
<proteinExistence type="predicted"/>
<dbReference type="PIRSF" id="PIRSF037532">
    <property type="entry name" value="STHK_NtrY"/>
    <property type="match status" value="1"/>
</dbReference>
<dbReference type="InterPro" id="IPR003594">
    <property type="entry name" value="HATPase_dom"/>
</dbReference>
<keyword evidence="6" id="KW-0547">Nucleotide-binding</keyword>
<keyword evidence="4" id="KW-0597">Phosphoprotein</keyword>
<dbReference type="PRINTS" id="PR00344">
    <property type="entry name" value="BCTRLSENSOR"/>
</dbReference>
<dbReference type="GO" id="GO:0016301">
    <property type="term" value="F:kinase activity"/>
    <property type="evidence" value="ECO:0007669"/>
    <property type="project" value="UniProtKB-KW"/>
</dbReference>
<dbReference type="SMART" id="SM00388">
    <property type="entry name" value="HisKA"/>
    <property type="match status" value="1"/>
</dbReference>
<dbReference type="InterPro" id="IPR036890">
    <property type="entry name" value="HATPase_C_sf"/>
</dbReference>
<keyword evidence="9" id="KW-0902">Two-component regulatory system</keyword>
<gene>
    <name evidence="14" type="ORF">GCM10007875_04680</name>
</gene>
<dbReference type="SUPFAM" id="SSF55785">
    <property type="entry name" value="PYP-like sensor domain (PAS domain)"/>
    <property type="match status" value="1"/>
</dbReference>
<evidence type="ECO:0000256" key="9">
    <source>
        <dbReference type="ARBA" id="ARBA00023012"/>
    </source>
</evidence>
<dbReference type="PANTHER" id="PTHR43065:SF10">
    <property type="entry name" value="PEROXIDE STRESS-ACTIVATED HISTIDINE KINASE MAK3"/>
    <property type="match status" value="1"/>
</dbReference>
<dbReference type="InterPro" id="IPR017232">
    <property type="entry name" value="NtrY"/>
</dbReference>
<protein>
    <recommendedName>
        <fullName evidence="3">histidine kinase</fullName>
        <ecNumber evidence="3">2.7.13.3</ecNumber>
    </recommendedName>
</protein>
<dbReference type="PROSITE" id="PS50109">
    <property type="entry name" value="HIS_KIN"/>
    <property type="match status" value="1"/>
</dbReference>
<keyword evidence="7 14" id="KW-0418">Kinase</keyword>
<evidence type="ECO:0000313" key="15">
    <source>
        <dbReference type="Proteomes" id="UP001156664"/>
    </source>
</evidence>
<keyword evidence="10" id="KW-0175">Coiled coil</keyword>
<dbReference type="InterPro" id="IPR004358">
    <property type="entry name" value="Sig_transdc_His_kin-like_C"/>
</dbReference>
<dbReference type="SMART" id="SM00304">
    <property type="entry name" value="HAMP"/>
    <property type="match status" value="1"/>
</dbReference>
<dbReference type="InterPro" id="IPR036097">
    <property type="entry name" value="HisK_dim/P_sf"/>
</dbReference>
<dbReference type="Pfam" id="PF00672">
    <property type="entry name" value="HAMP"/>
    <property type="match status" value="1"/>
</dbReference>
<dbReference type="Proteomes" id="UP001156664">
    <property type="component" value="Unassembled WGS sequence"/>
</dbReference>
<evidence type="ECO:0000256" key="2">
    <source>
        <dbReference type="ARBA" id="ARBA00004370"/>
    </source>
</evidence>
<dbReference type="CDD" id="cd00082">
    <property type="entry name" value="HisKA"/>
    <property type="match status" value="1"/>
</dbReference>
<dbReference type="InterPro" id="IPR035965">
    <property type="entry name" value="PAS-like_dom_sf"/>
</dbReference>
<evidence type="ECO:0000256" key="3">
    <source>
        <dbReference type="ARBA" id="ARBA00012438"/>
    </source>
</evidence>
<evidence type="ECO:0000259" key="13">
    <source>
        <dbReference type="PROSITE" id="PS50885"/>
    </source>
</evidence>
<evidence type="ECO:0000256" key="11">
    <source>
        <dbReference type="SAM" id="Phobius"/>
    </source>
</evidence>
<organism evidence="14 15">
    <name type="scientific">Limnobacter litoralis</name>
    <dbReference type="NCBI Taxonomy" id="481366"/>
    <lineage>
        <taxon>Bacteria</taxon>
        <taxon>Pseudomonadati</taxon>
        <taxon>Pseudomonadota</taxon>
        <taxon>Betaproteobacteria</taxon>
        <taxon>Burkholderiales</taxon>
        <taxon>Burkholderiaceae</taxon>
        <taxon>Limnobacter</taxon>
    </lineage>
</organism>
<dbReference type="InterPro" id="IPR003660">
    <property type="entry name" value="HAMP_dom"/>
</dbReference>
<evidence type="ECO:0000256" key="8">
    <source>
        <dbReference type="ARBA" id="ARBA00022840"/>
    </source>
</evidence>
<accession>A0ABQ5YPW0</accession>
<feature type="domain" description="Histidine kinase" evidence="12">
    <location>
        <begin position="512"/>
        <end position="744"/>
    </location>
</feature>
<dbReference type="SUPFAM" id="SSF47384">
    <property type="entry name" value="Homodimeric domain of signal transducing histidine kinase"/>
    <property type="match status" value="1"/>
</dbReference>
<keyword evidence="11" id="KW-0812">Transmembrane</keyword>
<dbReference type="SUPFAM" id="SSF158472">
    <property type="entry name" value="HAMP domain-like"/>
    <property type="match status" value="1"/>
</dbReference>
<feature type="transmembrane region" description="Helical" evidence="11">
    <location>
        <begin position="289"/>
        <end position="312"/>
    </location>
</feature>
<dbReference type="SMART" id="SM00387">
    <property type="entry name" value="HATPase_c"/>
    <property type="match status" value="1"/>
</dbReference>
<keyword evidence="15" id="KW-1185">Reference proteome</keyword>
<keyword evidence="11" id="KW-0472">Membrane</keyword>
<evidence type="ECO:0000256" key="1">
    <source>
        <dbReference type="ARBA" id="ARBA00000085"/>
    </source>
</evidence>
<dbReference type="RefSeq" id="WP_284279728.1">
    <property type="nucleotide sequence ID" value="NZ_BSOJ01000006.1"/>
</dbReference>
<dbReference type="InterPro" id="IPR005467">
    <property type="entry name" value="His_kinase_dom"/>
</dbReference>
<evidence type="ECO:0000256" key="4">
    <source>
        <dbReference type="ARBA" id="ARBA00022553"/>
    </source>
</evidence>
<dbReference type="SUPFAM" id="SSF55874">
    <property type="entry name" value="ATPase domain of HSP90 chaperone/DNA topoisomerase II/histidine kinase"/>
    <property type="match status" value="1"/>
</dbReference>